<keyword evidence="2" id="KW-0472">Membrane</keyword>
<evidence type="ECO:0000256" key="2">
    <source>
        <dbReference type="SAM" id="Phobius"/>
    </source>
</evidence>
<feature type="coiled-coil region" evidence="1">
    <location>
        <begin position="298"/>
        <end position="328"/>
    </location>
</feature>
<dbReference type="AlphaFoldDB" id="A0A9D1YYW2"/>
<comment type="caution">
    <text evidence="3">The sequence shown here is derived from an EMBL/GenBank/DDBJ whole genome shotgun (WGS) entry which is preliminary data.</text>
</comment>
<keyword evidence="2" id="KW-1133">Transmembrane helix</keyword>
<name>A0A9D1YYW2_9BACT</name>
<keyword evidence="2" id="KW-0812">Transmembrane</keyword>
<gene>
    <name evidence="3" type="ORF">H9828_00360</name>
</gene>
<reference evidence="3" key="2">
    <citation type="submission" date="2021-04" db="EMBL/GenBank/DDBJ databases">
        <authorList>
            <person name="Gilroy R."/>
        </authorList>
    </citation>
    <scope>NUCLEOTIDE SEQUENCE</scope>
    <source>
        <strain evidence="3">5134</strain>
    </source>
</reference>
<dbReference type="Gene3D" id="1.10.287.950">
    <property type="entry name" value="Methyl-accepting chemotaxis protein"/>
    <property type="match status" value="1"/>
</dbReference>
<feature type="coiled-coil region" evidence="1">
    <location>
        <begin position="13"/>
        <end position="64"/>
    </location>
</feature>
<dbReference type="EMBL" id="DXDA01000004">
    <property type="protein sequence ID" value="HIY67851.1"/>
    <property type="molecule type" value="Genomic_DNA"/>
</dbReference>
<evidence type="ECO:0000313" key="4">
    <source>
        <dbReference type="Proteomes" id="UP000886844"/>
    </source>
</evidence>
<protein>
    <submittedName>
        <fullName evidence="3">Uncharacterized protein</fullName>
    </submittedName>
</protein>
<evidence type="ECO:0000256" key="1">
    <source>
        <dbReference type="SAM" id="Coils"/>
    </source>
</evidence>
<reference evidence="3" key="1">
    <citation type="journal article" date="2021" name="PeerJ">
        <title>Extensive microbial diversity within the chicken gut microbiome revealed by metagenomics and culture.</title>
        <authorList>
            <person name="Gilroy R."/>
            <person name="Ravi A."/>
            <person name="Getino M."/>
            <person name="Pursley I."/>
            <person name="Horton D.L."/>
            <person name="Alikhan N.F."/>
            <person name="Baker D."/>
            <person name="Gharbi K."/>
            <person name="Hall N."/>
            <person name="Watson M."/>
            <person name="Adriaenssens E.M."/>
            <person name="Foster-Nyarko E."/>
            <person name="Jarju S."/>
            <person name="Secka A."/>
            <person name="Antonio M."/>
            <person name="Oren A."/>
            <person name="Chaudhuri R.R."/>
            <person name="La Ragione R."/>
            <person name="Hildebrand F."/>
            <person name="Pallen M.J."/>
        </authorList>
    </citation>
    <scope>NUCLEOTIDE SEQUENCE</scope>
    <source>
        <strain evidence="3">5134</strain>
    </source>
</reference>
<organism evidence="3 4">
    <name type="scientific">Candidatus Alistipes intestinigallinarum</name>
    <dbReference type="NCBI Taxonomy" id="2838440"/>
    <lineage>
        <taxon>Bacteria</taxon>
        <taxon>Pseudomonadati</taxon>
        <taxon>Bacteroidota</taxon>
        <taxon>Bacteroidia</taxon>
        <taxon>Bacteroidales</taxon>
        <taxon>Rikenellaceae</taxon>
        <taxon>Alistipes</taxon>
    </lineage>
</organism>
<sequence>MAEEIKRVIEVDATSSSKTIRELREEIEKLKKALSELTAGTKEFAEAQTRMSQAQEEVNQAMEISAKNEDAQVKSMQELRAIIDENTGSFGFLVARMQELKAGIDATNARIKQITKDYDEGRMAVDDYNQELQENLEELQKLRTEQGDVRSSLNASTKALLAAKGSYTEMSQTLGQLRNAYRQLSKEQRDGAVGTEMLGQIKLLDAELKEVDASMGNFQRNVGGYEEALKQVLPPQAGLIIDLGKLSVEGGGIPSLFTGMKNSIVGMTKAAIAFIATPLGATLTALAAAAAAAFALFNARNKEIEKQAEASAKALERQKEQMDRLSADIDYTIRLLRAQGKETEANAIEMQKYKDAMTAAAFAYSKFKDEYDKMSKKEREANEENRKALLDRFVEARDAYENYLRDLDIKHAEEVTAERKKNAELAEEQRKAAAEKLRIAEETNAAIREANAAFRDETALMQAEQGAGTQSGDLALAQEQFRQELAAFEAMVDEKQIYEELAMARRKLMFEQHCKEIAEIQARYLKQQSDQLLKALDEEMAAEFEADKKRIAATKKSNDDRERLAVEEHKGRIWQANQATALLQTYAQLVGESTAAGKAAAVASATIDTYKAANAAYSSLAGIPIVGPGLGAAAATAAIVAGIANVKNILSVDTLSSAAGSNISSATPTVSTPAVVTPPAVVQEVTTVRSLTGASEEERLNQMASDQRVYLVYSDVEQAGKRVEVQQSDTSF</sequence>
<accession>A0A9D1YYW2</accession>
<feature type="transmembrane region" description="Helical" evidence="2">
    <location>
        <begin position="270"/>
        <end position="297"/>
    </location>
</feature>
<feature type="coiled-coil region" evidence="1">
    <location>
        <begin position="97"/>
        <end position="187"/>
    </location>
</feature>
<keyword evidence="1" id="KW-0175">Coiled coil</keyword>
<dbReference type="Proteomes" id="UP000886844">
    <property type="component" value="Unassembled WGS sequence"/>
</dbReference>
<feature type="coiled-coil region" evidence="1">
    <location>
        <begin position="423"/>
        <end position="457"/>
    </location>
</feature>
<proteinExistence type="predicted"/>
<evidence type="ECO:0000313" key="3">
    <source>
        <dbReference type="EMBL" id="HIY67851.1"/>
    </source>
</evidence>